<dbReference type="Pfam" id="PF03351">
    <property type="entry name" value="DOMON"/>
    <property type="match status" value="1"/>
</dbReference>
<dbReference type="InterPro" id="IPR036939">
    <property type="entry name" value="Cu2_ascorb_mOase_N_sf"/>
</dbReference>
<evidence type="ECO:0000256" key="1">
    <source>
        <dbReference type="ARBA" id="ARBA00023157"/>
    </source>
</evidence>
<dbReference type="InterPro" id="IPR005018">
    <property type="entry name" value="DOMON_domain"/>
</dbReference>
<organism evidence="4">
    <name type="scientific">Noctiluca scintillans</name>
    <name type="common">Sea sparkle</name>
    <name type="synonym">Red tide dinoflagellate</name>
    <dbReference type="NCBI Taxonomy" id="2966"/>
    <lineage>
        <taxon>Eukaryota</taxon>
        <taxon>Sar</taxon>
        <taxon>Alveolata</taxon>
        <taxon>Dinophyceae</taxon>
        <taxon>Noctilucales</taxon>
        <taxon>Noctilucaceae</taxon>
        <taxon>Noctiluca</taxon>
    </lineage>
</organism>
<dbReference type="Pfam" id="PF03712">
    <property type="entry name" value="Cu2_monoox_C"/>
    <property type="match status" value="1"/>
</dbReference>
<evidence type="ECO:0000313" key="4">
    <source>
        <dbReference type="EMBL" id="CAD8840870.1"/>
    </source>
</evidence>
<proteinExistence type="predicted"/>
<dbReference type="Gene3D" id="2.60.120.230">
    <property type="match status" value="1"/>
</dbReference>
<dbReference type="GO" id="GO:0005507">
    <property type="term" value="F:copper ion binding"/>
    <property type="evidence" value="ECO:0007669"/>
    <property type="project" value="InterPro"/>
</dbReference>
<name>A0A7S1F3L0_NOCSC</name>
<dbReference type="GO" id="GO:0004500">
    <property type="term" value="F:dopamine beta-monooxygenase activity"/>
    <property type="evidence" value="ECO:0007669"/>
    <property type="project" value="InterPro"/>
</dbReference>
<dbReference type="PANTHER" id="PTHR10157:SF23">
    <property type="entry name" value="MOXD1 HOMOLOG 1"/>
    <property type="match status" value="1"/>
</dbReference>
<dbReference type="InterPro" id="IPR000945">
    <property type="entry name" value="DBH-like"/>
</dbReference>
<dbReference type="InterPro" id="IPR014784">
    <property type="entry name" value="Cu2_ascorb_mOase-like_C"/>
</dbReference>
<feature type="domain" description="DOMON" evidence="3">
    <location>
        <begin position="32"/>
        <end position="166"/>
    </location>
</feature>
<accession>A0A7S1F3L0</accession>
<protein>
    <recommendedName>
        <fullName evidence="3">DOMON domain-containing protein</fullName>
    </recommendedName>
</protein>
<gene>
    <name evidence="4" type="ORF">NSCI0253_LOCUS15218</name>
</gene>
<dbReference type="SMART" id="SM00664">
    <property type="entry name" value="DoH"/>
    <property type="match status" value="1"/>
</dbReference>
<feature type="chain" id="PRO_5031126169" description="DOMON domain-containing protein" evidence="2">
    <location>
        <begin position="18"/>
        <end position="540"/>
    </location>
</feature>
<dbReference type="InterPro" id="IPR008977">
    <property type="entry name" value="PHM/PNGase_F_dom_sf"/>
</dbReference>
<evidence type="ECO:0000256" key="2">
    <source>
        <dbReference type="SAM" id="SignalP"/>
    </source>
</evidence>
<dbReference type="PROSITE" id="PS50836">
    <property type="entry name" value="DOMON"/>
    <property type="match status" value="1"/>
</dbReference>
<dbReference type="Gene3D" id="2.60.120.310">
    <property type="entry name" value="Copper type II, ascorbate-dependent monooxygenase, N-terminal domain"/>
    <property type="match status" value="1"/>
</dbReference>
<dbReference type="InterPro" id="IPR024548">
    <property type="entry name" value="Cu2_monoox_C"/>
</dbReference>
<feature type="signal peptide" evidence="2">
    <location>
        <begin position="1"/>
        <end position="17"/>
    </location>
</feature>
<dbReference type="SUPFAM" id="SSF49344">
    <property type="entry name" value="CBD9-like"/>
    <property type="match status" value="1"/>
</dbReference>
<sequence length="540" mass="58797">MCWSWGVGLVAVTLVGADLALDEYIYSAWPLDGVRFYWRFVEDDVVIASDAEPSDNARFEFAITAPGDVWIGFGVGEPTSGSMPGADIMLARVDSGTLIVGDYFSTDFARPEEDCFQPSDWVGQGYEQNTSHTTVAVSRRVGATDTNNDRDLYTSGNDAKLIFAYGTFSTDVMYHQSNRATLTIGLHGLATTLETSDVFTVDLVQDYYAVPAVRTTYANTECVLPPGVDGSGRNPYIIGFETIVSSETMKPRLHHLVVQSYSGTTCSGIPVTIAASASLYDLTKFPDDSGMLFTHGSYNVAIHYDNPDLTSDLVDSSGTRLFYTYEQPINELGILVLGDPFVQDSSDIPAGLSSWRFHCPASCTDGWSEEITIVSHFPHMHAVGSSMHTEFYGPDDTLLGSRGVEYFSFANQQHENLYVPLTLPPGSRTVTQCTYDSPTIENFGLGSDEEMCMHFILYYPAQSVFTGKYCGSAVCGSAEENFVPESVERTFGTCEDTTSTLVSTSSETSGTEPFIAKAGVDNSVCGLFCVALFLHLSMMP</sequence>
<dbReference type="EMBL" id="HBFQ01021764">
    <property type="protein sequence ID" value="CAD8840870.1"/>
    <property type="molecule type" value="Transcribed_RNA"/>
</dbReference>
<dbReference type="PANTHER" id="PTHR10157">
    <property type="entry name" value="DOPAMINE BETA HYDROXYLASE RELATED"/>
    <property type="match status" value="1"/>
</dbReference>
<keyword evidence="1" id="KW-1015">Disulfide bond</keyword>
<keyword evidence="2" id="KW-0732">Signal</keyword>
<dbReference type="CDD" id="cd09631">
    <property type="entry name" value="DOMON_DOH"/>
    <property type="match status" value="1"/>
</dbReference>
<reference evidence="4" key="1">
    <citation type="submission" date="2021-01" db="EMBL/GenBank/DDBJ databases">
        <authorList>
            <person name="Corre E."/>
            <person name="Pelletier E."/>
            <person name="Niang G."/>
            <person name="Scheremetjew M."/>
            <person name="Finn R."/>
            <person name="Kale V."/>
            <person name="Holt S."/>
            <person name="Cochrane G."/>
            <person name="Meng A."/>
            <person name="Brown T."/>
            <person name="Cohen L."/>
        </authorList>
    </citation>
    <scope>NUCLEOTIDE SEQUENCE</scope>
</reference>
<dbReference type="SUPFAM" id="SSF49742">
    <property type="entry name" value="PHM/PNGase F"/>
    <property type="match status" value="2"/>
</dbReference>
<dbReference type="InterPro" id="IPR045266">
    <property type="entry name" value="DOH_DOMON"/>
</dbReference>
<evidence type="ECO:0000259" key="3">
    <source>
        <dbReference type="PROSITE" id="PS50836"/>
    </source>
</evidence>
<dbReference type="AlphaFoldDB" id="A0A7S1F3L0"/>